<dbReference type="Proteomes" id="UP000285288">
    <property type="component" value="Unassembled WGS sequence"/>
</dbReference>
<evidence type="ECO:0000259" key="2">
    <source>
        <dbReference type="SMART" id="SM00954"/>
    </source>
</evidence>
<dbReference type="Proteomes" id="UP000265489">
    <property type="component" value="Unassembled WGS sequence"/>
</dbReference>
<comment type="caution">
    <text evidence="4">The sequence shown here is derived from an EMBL/GenBank/DDBJ whole genome shotgun (WGS) entry which is preliminary data.</text>
</comment>
<organism evidence="4 6">
    <name type="scientific">Holdemanella biformis</name>
    <dbReference type="NCBI Taxonomy" id="1735"/>
    <lineage>
        <taxon>Bacteria</taxon>
        <taxon>Bacillati</taxon>
        <taxon>Bacillota</taxon>
        <taxon>Erysipelotrichia</taxon>
        <taxon>Erysipelotrichales</taxon>
        <taxon>Erysipelotrichaceae</taxon>
        <taxon>Holdemanella</taxon>
    </lineage>
</organism>
<dbReference type="EMBL" id="QRYQ01000020">
    <property type="protein sequence ID" value="RGU90040.1"/>
    <property type="molecule type" value="Genomic_DNA"/>
</dbReference>
<proteinExistence type="predicted"/>
<dbReference type="AlphaFoldDB" id="A0A395WAE9"/>
<dbReference type="InterPro" id="IPR007685">
    <property type="entry name" value="RelA_SpoT"/>
</dbReference>
<dbReference type="PANTHER" id="PTHR47837:SF2">
    <property type="entry name" value="GTP PYROPHOSPHOKINASE YWAC"/>
    <property type="match status" value="1"/>
</dbReference>
<evidence type="ECO:0000313" key="6">
    <source>
        <dbReference type="Proteomes" id="UP000265489"/>
    </source>
</evidence>
<evidence type="ECO:0000313" key="7">
    <source>
        <dbReference type="Proteomes" id="UP000285274"/>
    </source>
</evidence>
<dbReference type="RefSeq" id="WP_118011641.1">
    <property type="nucleotide sequence ID" value="NZ_CATXNH010000017.1"/>
</dbReference>
<feature type="domain" description="RelA/SpoT" evidence="2">
    <location>
        <begin position="38"/>
        <end position="142"/>
    </location>
</feature>
<dbReference type="UniPathway" id="UPA00908">
    <property type="reaction ID" value="UER00884"/>
</dbReference>
<evidence type="ECO:0000256" key="1">
    <source>
        <dbReference type="ARBA" id="ARBA00004976"/>
    </source>
</evidence>
<dbReference type="GO" id="GO:0015970">
    <property type="term" value="P:guanosine tetraphosphate biosynthetic process"/>
    <property type="evidence" value="ECO:0007669"/>
    <property type="project" value="UniProtKB-UniPathway"/>
</dbReference>
<dbReference type="Gene3D" id="3.30.460.10">
    <property type="entry name" value="Beta Polymerase, domain 2"/>
    <property type="match status" value="1"/>
</dbReference>
<evidence type="ECO:0000313" key="3">
    <source>
        <dbReference type="EMBL" id="RGS49460.1"/>
    </source>
</evidence>
<dbReference type="Proteomes" id="UP000285274">
    <property type="component" value="Unassembled WGS sequence"/>
</dbReference>
<dbReference type="Gene3D" id="1.10.287.860">
    <property type="entry name" value="Nucleotidyltransferase"/>
    <property type="match status" value="1"/>
</dbReference>
<name>A0A395WAE9_9FIRM</name>
<protein>
    <submittedName>
        <fullName evidence="4">RelA/SpoT domain protein</fullName>
    </submittedName>
</protein>
<evidence type="ECO:0000313" key="8">
    <source>
        <dbReference type="Proteomes" id="UP000285288"/>
    </source>
</evidence>
<accession>A0A395WAE9</accession>
<dbReference type="Pfam" id="PF04607">
    <property type="entry name" value="RelA_SpoT"/>
    <property type="match status" value="1"/>
</dbReference>
<sequence length="173" mass="20137">MTYKEFYGSDYDQFKKVLDSVLNTIELSSLACIQYTTSRIKSPESVLKKIGNDYALLHDIIGVRIICSFVDEIYEVKDWINSSFEVVQVRDYLRHPKPSGYRSLHVIIKVDGCLVEIQVRTIALDFWANLEHQIHYKKDIEDEKLIRSELKRCADEIASLDLSFQTIKDRIEG</sequence>
<dbReference type="SUPFAM" id="SSF81301">
    <property type="entry name" value="Nucleotidyltransferase"/>
    <property type="match status" value="1"/>
</dbReference>
<gene>
    <name evidence="5" type="ORF">DW907_08105</name>
    <name evidence="4" type="ORF">DWW32_09560</name>
    <name evidence="3" type="ORF">DWX92_00295</name>
</gene>
<dbReference type="EMBL" id="QSGD01000032">
    <property type="protein sequence ID" value="RHB03791.1"/>
    <property type="molecule type" value="Genomic_DNA"/>
</dbReference>
<comment type="pathway">
    <text evidence="1">Purine metabolism; ppGpp biosynthesis; ppGpp from GTP: step 1/2.</text>
</comment>
<evidence type="ECO:0000313" key="5">
    <source>
        <dbReference type="EMBL" id="RHB03791.1"/>
    </source>
</evidence>
<dbReference type="SMART" id="SM00954">
    <property type="entry name" value="RelA_SpoT"/>
    <property type="match status" value="1"/>
</dbReference>
<dbReference type="PANTHER" id="PTHR47837">
    <property type="entry name" value="GTP PYROPHOSPHOKINASE YJBM"/>
    <property type="match status" value="1"/>
</dbReference>
<dbReference type="InterPro" id="IPR052366">
    <property type="entry name" value="GTP_Pyrophosphokinase"/>
</dbReference>
<dbReference type="CDD" id="cd05399">
    <property type="entry name" value="NT_Rel-Spo_like"/>
    <property type="match status" value="1"/>
</dbReference>
<dbReference type="GeneID" id="66580221"/>
<dbReference type="EMBL" id="QRVM01000001">
    <property type="protein sequence ID" value="RGS49460.1"/>
    <property type="molecule type" value="Genomic_DNA"/>
</dbReference>
<dbReference type="InterPro" id="IPR043519">
    <property type="entry name" value="NT_sf"/>
</dbReference>
<reference evidence="6 7" key="1">
    <citation type="submission" date="2018-08" db="EMBL/GenBank/DDBJ databases">
        <title>A genome reference for cultivated species of the human gut microbiota.</title>
        <authorList>
            <person name="Zou Y."/>
            <person name="Xue W."/>
            <person name="Luo G."/>
        </authorList>
    </citation>
    <scope>NUCLEOTIDE SEQUENCE [LARGE SCALE GENOMIC DNA]</scope>
    <source>
        <strain evidence="4 6">AF15-20</strain>
        <strain evidence="3 7">AF22-10AC</strain>
        <strain evidence="5 8">AM42-13AC</strain>
    </source>
</reference>
<evidence type="ECO:0000313" key="4">
    <source>
        <dbReference type="EMBL" id="RGU90040.1"/>
    </source>
</evidence>